<dbReference type="KEGG" id="aten:116294568"/>
<dbReference type="Gene3D" id="1.25.10.10">
    <property type="entry name" value="Leucine-rich Repeat Variant"/>
    <property type="match status" value="1"/>
</dbReference>
<feature type="compositionally biased region" description="Polar residues" evidence="1">
    <location>
        <begin position="518"/>
        <end position="530"/>
    </location>
</feature>
<dbReference type="GeneID" id="116294568"/>
<dbReference type="Proteomes" id="UP000515163">
    <property type="component" value="Unplaced"/>
</dbReference>
<evidence type="ECO:0000313" key="4">
    <source>
        <dbReference type="RefSeq" id="XP_031558055.1"/>
    </source>
</evidence>
<dbReference type="SUPFAM" id="SSF48371">
    <property type="entry name" value="ARM repeat"/>
    <property type="match status" value="1"/>
</dbReference>
<protein>
    <submittedName>
        <fullName evidence="3 4">Uncharacterized protein LOC116294568 isoform X1</fullName>
    </submittedName>
</protein>
<feature type="region of interest" description="Disordered" evidence="1">
    <location>
        <begin position="494"/>
        <end position="531"/>
    </location>
</feature>
<organism evidence="2 3">
    <name type="scientific">Actinia tenebrosa</name>
    <name type="common">Australian red waratah sea anemone</name>
    <dbReference type="NCBI Taxonomy" id="6105"/>
    <lineage>
        <taxon>Eukaryota</taxon>
        <taxon>Metazoa</taxon>
        <taxon>Cnidaria</taxon>
        <taxon>Anthozoa</taxon>
        <taxon>Hexacorallia</taxon>
        <taxon>Actiniaria</taxon>
        <taxon>Actiniidae</taxon>
        <taxon>Actinia</taxon>
    </lineage>
</organism>
<feature type="compositionally biased region" description="Low complexity" evidence="1">
    <location>
        <begin position="683"/>
        <end position="695"/>
    </location>
</feature>
<feature type="compositionally biased region" description="Basic and acidic residues" evidence="1">
    <location>
        <begin position="497"/>
        <end position="508"/>
    </location>
</feature>
<evidence type="ECO:0000313" key="2">
    <source>
        <dbReference type="Proteomes" id="UP000515163"/>
    </source>
</evidence>
<dbReference type="InterPro" id="IPR016024">
    <property type="entry name" value="ARM-type_fold"/>
</dbReference>
<dbReference type="RefSeq" id="XP_031558055.1">
    <property type="nucleotide sequence ID" value="XM_031702195.1"/>
</dbReference>
<evidence type="ECO:0000313" key="3">
    <source>
        <dbReference type="RefSeq" id="XP_031558054.1"/>
    </source>
</evidence>
<feature type="region of interest" description="Disordered" evidence="1">
    <location>
        <begin position="1227"/>
        <end position="1259"/>
    </location>
</feature>
<dbReference type="OrthoDB" id="407325at2759"/>
<name>A0A6P8HNV8_ACTTE</name>
<dbReference type="PANTHER" id="PTHR36910:SF8">
    <property type="match status" value="1"/>
</dbReference>
<dbReference type="RefSeq" id="XP_031558054.1">
    <property type="nucleotide sequence ID" value="XM_031702194.1"/>
</dbReference>
<feature type="region of interest" description="Disordered" evidence="1">
    <location>
        <begin position="1277"/>
        <end position="1309"/>
    </location>
</feature>
<reference evidence="3 4" key="1">
    <citation type="submission" date="2025-04" db="UniProtKB">
        <authorList>
            <consortium name="RefSeq"/>
        </authorList>
    </citation>
    <scope>IDENTIFICATION</scope>
    <source>
        <tissue evidence="3 4">Tentacle</tissue>
    </source>
</reference>
<evidence type="ECO:0000256" key="1">
    <source>
        <dbReference type="SAM" id="MobiDB-lite"/>
    </source>
</evidence>
<sequence length="1364" mass="153945">MSGVMSASNRLTEATECAAVLRALLVSTTTEQEVLLLEKLREFLKPICSVATVSEDECEREWLRGENIEDDNPFPSWDPSALFEEQRQLDQFTFYVFERRYGRTEFLINSNENTDDLDGISWSPSSPRAPEDTRFLTRLNELLDEHLKWFVAQPLSRQLLESHKYAVLQAHNMPVVRNHTCVHIMEWLKLFSDQGFSDQVFPLVKALIVSGITDVWSAIRNTCVARLAQILEHFTLHQAHIFYSELIKICHSKESSWQAVEGAVMGMTTLVRRFSWTGVMKQHINNNTKDDTAEYMLKFGKCEQSTLPSFILDSVHSVLYSLLAHPQLSIRDQATKAFSSILSRCEFQQAFSAFQEVVHRLCKGIQETSKSKENNTTELPHMAVLRSEFKFLEAYEAEGLLGVCVFLIKHIPPGYLLPTWPLYFSTFNLYLMHPASTVRQATSAVFKFLVAKESSSPVLLKLVLQGLAADWQVDTEILTSDLQQHVTSGDQYIQNTDNHRVPTPETRTRISPLPPKTSVASTSQARTASPSPDMAMVSNICDLGVEGVSHLASKRGSVSGKHPLLKNQRISMRNVQKLLEDNSSKATVHLVSQSWEWREGRLLAYELILKFLIANHIHYIFPTFALSRSSASASASVDENLISGQGRQRSWTDASLMPIHAECPNNLKEEAIVSVQKERRQSDTSPPSSQLKSSSFGAISSQMSNSFTPMTIKEDESVYIEAVSSSKQSPTCTREAWSRQPKRASSFSIVDDDAIRTRKLIRQYSVTCQTYPKRPFRPPKSNEVAVANSLLCQAANLGIDKNNSKPSLLVSGSISEIVKCLASPLGKIDQETTDGLLHYNKGMTSDNSSKDKDNLPEWAVHLELESLTCVLTQILFQTVECLGDSRWELRRMGQQLLPVVAETIRWFNMAPLAYLWDHHLTRENTLLCYGACIALRNSISHAGRLRYYLDQPPSTWKDPERCSRAAMLIVNEVKKGLQIWLSKVHGILKYSGYDKLSVVAMETIMLSHLYFHSSLGVDQKLEAEDQILTMLLCAFAYSFPDKPLSSSLKSFCHIQTAPFNIPLDGFLSCSTRPESTEKNAQQFGKHFFSEAHIAFKNFLKTNQVDKVVVVFPVLIHYIEVFLEETAICHSLVDGLQYILSRTKELTKTSKDRESIHDLVQTYFNYALIGVSEVIMSTKPLDLTTLRQLLEMSLKACEFLDQPTLTHIFRAISQRVDYEPDLLRLIGEESPSRTNTPDLYRLSNDIPTSPVDEPGIPVDEEDEESVDNVGLLRESVALDASHGSGRGTPRMAPQNDDEGSDMSDWDSWEEEEEDQSALIAVFADFLRNLQNMYEAKVDQEISVFSKQLQKCTLIERQAIASVMHS</sequence>
<dbReference type="InterPro" id="IPR011989">
    <property type="entry name" value="ARM-like"/>
</dbReference>
<proteinExistence type="predicted"/>
<feature type="compositionally biased region" description="Acidic residues" evidence="1">
    <location>
        <begin position="1294"/>
        <end position="1309"/>
    </location>
</feature>
<dbReference type="PANTHER" id="PTHR36910">
    <property type="match status" value="1"/>
</dbReference>
<accession>A0A6P8HNV8</accession>
<feature type="region of interest" description="Disordered" evidence="1">
    <location>
        <begin position="674"/>
        <end position="696"/>
    </location>
</feature>
<gene>
    <name evidence="3 4" type="primary">LOC116294568</name>
</gene>
<keyword evidence="2" id="KW-1185">Reference proteome</keyword>